<dbReference type="GO" id="GO:0045892">
    <property type="term" value="P:negative regulation of DNA-templated transcription"/>
    <property type="evidence" value="ECO:0007669"/>
    <property type="project" value="TreeGrafter"/>
</dbReference>
<dbReference type="HOGENOM" id="CLU_063236_3_2_5"/>
<evidence type="ECO:0000259" key="4">
    <source>
        <dbReference type="PROSITE" id="PS50949"/>
    </source>
</evidence>
<dbReference type="CDD" id="cd07377">
    <property type="entry name" value="WHTH_GntR"/>
    <property type="match status" value="1"/>
</dbReference>
<evidence type="ECO:0000256" key="1">
    <source>
        <dbReference type="ARBA" id="ARBA00023015"/>
    </source>
</evidence>
<dbReference type="PRINTS" id="PR00035">
    <property type="entry name" value="HTHGNTR"/>
</dbReference>
<dbReference type="KEGG" id="mes:Meso_3625"/>
<evidence type="ECO:0000256" key="3">
    <source>
        <dbReference type="ARBA" id="ARBA00023163"/>
    </source>
</evidence>
<dbReference type="STRING" id="266779.Meso_3625"/>
<dbReference type="GO" id="GO:0003700">
    <property type="term" value="F:DNA-binding transcription factor activity"/>
    <property type="evidence" value="ECO:0007669"/>
    <property type="project" value="InterPro"/>
</dbReference>
<dbReference type="Gene3D" id="1.10.10.10">
    <property type="entry name" value="Winged helix-like DNA-binding domain superfamily/Winged helix DNA-binding domain"/>
    <property type="match status" value="1"/>
</dbReference>
<dbReference type="Gene3D" id="3.40.1410.10">
    <property type="entry name" value="Chorismate lyase-like"/>
    <property type="match status" value="1"/>
</dbReference>
<proteinExistence type="predicted"/>
<dbReference type="InterPro" id="IPR036388">
    <property type="entry name" value="WH-like_DNA-bd_sf"/>
</dbReference>
<name>Q11C81_CHESB</name>
<dbReference type="EMBL" id="CP000390">
    <property type="protein sequence ID" value="ABG64994.1"/>
    <property type="molecule type" value="Genomic_DNA"/>
</dbReference>
<dbReference type="InterPro" id="IPR050679">
    <property type="entry name" value="Bact_HTH_transcr_reg"/>
</dbReference>
<dbReference type="SUPFAM" id="SSF46785">
    <property type="entry name" value="Winged helix' DNA-binding domain"/>
    <property type="match status" value="1"/>
</dbReference>
<evidence type="ECO:0000256" key="2">
    <source>
        <dbReference type="ARBA" id="ARBA00023125"/>
    </source>
</evidence>
<dbReference type="Pfam" id="PF07702">
    <property type="entry name" value="UTRA"/>
    <property type="match status" value="1"/>
</dbReference>
<dbReference type="OrthoDB" id="9809707at2"/>
<accession>Q11C81</accession>
<dbReference type="Pfam" id="PF00392">
    <property type="entry name" value="GntR"/>
    <property type="match status" value="1"/>
</dbReference>
<evidence type="ECO:0000313" key="5">
    <source>
        <dbReference type="EMBL" id="ABG64994.1"/>
    </source>
</evidence>
<dbReference type="InterPro" id="IPR028978">
    <property type="entry name" value="Chorismate_lyase_/UTRA_dom_sf"/>
</dbReference>
<dbReference type="PANTHER" id="PTHR44846">
    <property type="entry name" value="MANNOSYL-D-GLYCERATE TRANSPORT/METABOLISM SYSTEM REPRESSOR MNGR-RELATED"/>
    <property type="match status" value="1"/>
</dbReference>
<keyword evidence="1" id="KW-0805">Transcription regulation</keyword>
<dbReference type="InterPro" id="IPR011663">
    <property type="entry name" value="UTRA"/>
</dbReference>
<keyword evidence="2" id="KW-0238">DNA-binding</keyword>
<dbReference type="AlphaFoldDB" id="Q11C81"/>
<gene>
    <name evidence="5" type="ordered locus">Meso_3625</name>
</gene>
<dbReference type="SMART" id="SM00866">
    <property type="entry name" value="UTRA"/>
    <property type="match status" value="1"/>
</dbReference>
<dbReference type="eggNOG" id="COG2188">
    <property type="taxonomic scope" value="Bacteria"/>
</dbReference>
<dbReference type="GO" id="GO:0003677">
    <property type="term" value="F:DNA binding"/>
    <property type="evidence" value="ECO:0007669"/>
    <property type="project" value="UniProtKB-KW"/>
</dbReference>
<protein>
    <submittedName>
        <fullName evidence="5">Transcriptional regulator, GntR family</fullName>
    </submittedName>
</protein>
<sequence>MRKRPIYAELSENLVQAIKNGDYAVGSLMPTELEIAAERGVSRATVRSALDRIESMGFVTRQKGVGTRVIAANPRGYNASTASIEELAHFGAATERIIIDQRDIVADEELARRMGCAPGKRWYLVSVMRIEPGSAAPPICWTDNFISPEYAEVARSLPGQRGLIADLIADQYGVIVDEVVQTIRPILLDDKKADALKSVAKSPALEIVRRYQSAGSPIYISVSQHPGDRFSYRMSLRRR</sequence>
<dbReference type="SMART" id="SM00345">
    <property type="entry name" value="HTH_GNTR"/>
    <property type="match status" value="1"/>
</dbReference>
<dbReference type="InterPro" id="IPR036390">
    <property type="entry name" value="WH_DNA-bd_sf"/>
</dbReference>
<feature type="domain" description="HTH gntR-type" evidence="4">
    <location>
        <begin position="4"/>
        <end position="72"/>
    </location>
</feature>
<keyword evidence="3" id="KW-0804">Transcription</keyword>
<organism evidence="5">
    <name type="scientific">Chelativorans sp. (strain BNC1)</name>
    <dbReference type="NCBI Taxonomy" id="266779"/>
    <lineage>
        <taxon>Bacteria</taxon>
        <taxon>Pseudomonadati</taxon>
        <taxon>Pseudomonadota</taxon>
        <taxon>Alphaproteobacteria</taxon>
        <taxon>Hyphomicrobiales</taxon>
        <taxon>Phyllobacteriaceae</taxon>
        <taxon>Chelativorans</taxon>
    </lineage>
</organism>
<reference evidence="5" key="1">
    <citation type="submission" date="2006-06" db="EMBL/GenBank/DDBJ databases">
        <title>Complete sequence of chromosome of Chelativorans sp. BNC1.</title>
        <authorList>
            <consortium name="US DOE Joint Genome Institute"/>
            <person name="Copeland A."/>
            <person name="Lucas S."/>
            <person name="Lapidus A."/>
            <person name="Barry K."/>
            <person name="Detter J.C."/>
            <person name="Glavina del Rio T."/>
            <person name="Hammon N."/>
            <person name="Israni S."/>
            <person name="Dalin E."/>
            <person name="Tice H."/>
            <person name="Pitluck S."/>
            <person name="Chertkov O."/>
            <person name="Brettin T."/>
            <person name="Bruce D."/>
            <person name="Han C."/>
            <person name="Tapia R."/>
            <person name="Gilna P."/>
            <person name="Schmutz J."/>
            <person name="Larimer F."/>
            <person name="Land M."/>
            <person name="Hauser L."/>
            <person name="Kyrpides N."/>
            <person name="Mikhailova N."/>
            <person name="Richardson P."/>
        </authorList>
    </citation>
    <scope>NUCLEOTIDE SEQUENCE</scope>
    <source>
        <strain evidence="5">BNC1</strain>
    </source>
</reference>
<dbReference type="PANTHER" id="PTHR44846:SF1">
    <property type="entry name" value="MANNOSYL-D-GLYCERATE TRANSPORT_METABOLISM SYSTEM REPRESSOR MNGR-RELATED"/>
    <property type="match status" value="1"/>
</dbReference>
<dbReference type="PROSITE" id="PS50949">
    <property type="entry name" value="HTH_GNTR"/>
    <property type="match status" value="1"/>
</dbReference>
<dbReference type="SUPFAM" id="SSF64288">
    <property type="entry name" value="Chorismate lyase-like"/>
    <property type="match status" value="1"/>
</dbReference>
<dbReference type="InterPro" id="IPR000524">
    <property type="entry name" value="Tscrpt_reg_HTH_GntR"/>
</dbReference>